<name>A0A1T3NI75_9ACTN</name>
<comment type="caution">
    <text evidence="2">The sequence shown here is derived from an EMBL/GenBank/DDBJ whole genome shotgun (WGS) entry which is preliminary data.</text>
</comment>
<evidence type="ECO:0000313" key="2">
    <source>
        <dbReference type="EMBL" id="OPC76586.1"/>
    </source>
</evidence>
<gene>
    <name evidence="2" type="ORF">B4N89_46535</name>
</gene>
<proteinExistence type="predicted"/>
<evidence type="ECO:0008006" key="4">
    <source>
        <dbReference type="Google" id="ProtNLM"/>
    </source>
</evidence>
<dbReference type="STRING" id="159449.B4N89_46535"/>
<dbReference type="Pfam" id="PF10706">
    <property type="entry name" value="Aminoglyc_resit"/>
    <property type="match status" value="1"/>
</dbReference>
<reference evidence="2 3" key="1">
    <citation type="submission" date="2017-03" db="EMBL/GenBank/DDBJ databases">
        <title>Draft genome sequence of Streptomyces scabrisporus NF3, endophyte isolated from Amphipterygium adstringens.</title>
        <authorList>
            <person name="Vazquez M."/>
            <person name="Ceapa C.D."/>
            <person name="Rodriguez Luna D."/>
            <person name="Sanchez Esquivel S."/>
        </authorList>
    </citation>
    <scope>NUCLEOTIDE SEQUENCE [LARGE SCALE GENOMIC DNA]</scope>
    <source>
        <strain evidence="2 3">NF3</strain>
    </source>
</reference>
<feature type="region of interest" description="Disordered" evidence="1">
    <location>
        <begin position="56"/>
        <end position="78"/>
    </location>
</feature>
<dbReference type="Gene3D" id="3.30.460.40">
    <property type="match status" value="1"/>
</dbReference>
<sequence>MADAFAGADFPWWVAGGFAVEAAAGRRVRDHEDVDVLVLRRDGFRVARWIAAWDPRASESPPDRTSTDGTPPGCSSRGLPPGVRTLVCRVPGVPAVEVMVGETVGASWVSGRHPDVRRPITELGRVSATGVPYLKPGVCLFHKAGRIRPQDIIDFEAVLPVLEDGDRAWLIHALDTAFPDHPWRPRLGDGATHRQAPR</sequence>
<dbReference type="Proteomes" id="UP000190037">
    <property type="component" value="Unassembled WGS sequence"/>
</dbReference>
<dbReference type="AlphaFoldDB" id="A0A1T3NI75"/>
<organism evidence="2 3">
    <name type="scientific">Embleya scabrispora</name>
    <dbReference type="NCBI Taxonomy" id="159449"/>
    <lineage>
        <taxon>Bacteria</taxon>
        <taxon>Bacillati</taxon>
        <taxon>Actinomycetota</taxon>
        <taxon>Actinomycetes</taxon>
        <taxon>Kitasatosporales</taxon>
        <taxon>Streptomycetaceae</taxon>
        <taxon>Embleya</taxon>
    </lineage>
</organism>
<keyword evidence="3" id="KW-1185">Reference proteome</keyword>
<protein>
    <recommendedName>
        <fullName evidence="4">Amino acid transporter</fullName>
    </recommendedName>
</protein>
<evidence type="ECO:0000313" key="3">
    <source>
        <dbReference type="Proteomes" id="UP000190037"/>
    </source>
</evidence>
<evidence type="ECO:0000256" key="1">
    <source>
        <dbReference type="SAM" id="MobiDB-lite"/>
    </source>
</evidence>
<dbReference type="InterPro" id="IPR019646">
    <property type="entry name" value="Aminoglyc_AdlTrfase"/>
</dbReference>
<accession>A0A1T3NI75</accession>
<dbReference type="EMBL" id="MWQN01000006">
    <property type="protein sequence ID" value="OPC76586.1"/>
    <property type="molecule type" value="Genomic_DNA"/>
</dbReference>